<protein>
    <submittedName>
        <fullName evidence="1">DUF1905 domain-containing protein</fullName>
    </submittedName>
</protein>
<sequence length="160" mass="17779">MSSEIPLRHEFDAPLEMDGADSGVFLAVPFNVAELYGTKGPLPVRGTIDGFPIRQNLTPAGDDLHVLSVRKELRNTIGKTWADVVHVVLEHDTAPSGLELPIDLTRALDRAGLQAQFETLSYTQQKELIQRVARTKKPDARSQRIEDVLEIARTGRKTKQ</sequence>
<dbReference type="Proteomes" id="UP000270291">
    <property type="component" value="Unassembled WGS sequence"/>
</dbReference>
<dbReference type="SUPFAM" id="SSF141694">
    <property type="entry name" value="AF2212/PG0164-like"/>
    <property type="match status" value="1"/>
</dbReference>
<dbReference type="InterPro" id="IPR037079">
    <property type="entry name" value="AF2212/PG0164-like_sf"/>
</dbReference>
<evidence type="ECO:0000313" key="2">
    <source>
        <dbReference type="Proteomes" id="UP000270291"/>
    </source>
</evidence>
<dbReference type="Pfam" id="PF13376">
    <property type="entry name" value="OmdA"/>
    <property type="match status" value="1"/>
</dbReference>
<organism evidence="1 2">
    <name type="scientific">Hymenobacter perfusus</name>
    <dbReference type="NCBI Taxonomy" id="1236770"/>
    <lineage>
        <taxon>Bacteria</taxon>
        <taxon>Pseudomonadati</taxon>
        <taxon>Bacteroidota</taxon>
        <taxon>Cytophagia</taxon>
        <taxon>Cytophagales</taxon>
        <taxon>Hymenobacteraceae</taxon>
        <taxon>Hymenobacter</taxon>
    </lineage>
</organism>
<comment type="caution">
    <text evidence="1">The sequence shown here is derived from an EMBL/GenBank/DDBJ whole genome shotgun (WGS) entry which is preliminary data.</text>
</comment>
<gene>
    <name evidence="1" type="ORF">EI293_15755</name>
</gene>
<dbReference type="OrthoDB" id="9800461at2"/>
<evidence type="ECO:0000313" key="1">
    <source>
        <dbReference type="EMBL" id="RSK42371.1"/>
    </source>
</evidence>
<dbReference type="Pfam" id="PF08922">
    <property type="entry name" value="DUF1905"/>
    <property type="match status" value="1"/>
</dbReference>
<dbReference type="Gene3D" id="2.40.30.100">
    <property type="entry name" value="AF2212/PG0164-like"/>
    <property type="match status" value="1"/>
</dbReference>
<dbReference type="EMBL" id="RWIU01000005">
    <property type="protein sequence ID" value="RSK42371.1"/>
    <property type="molecule type" value="Genomic_DNA"/>
</dbReference>
<dbReference type="AlphaFoldDB" id="A0A3R9MC72"/>
<dbReference type="RefSeq" id="WP_125439501.1">
    <property type="nucleotide sequence ID" value="NZ_RWIU01000005.1"/>
</dbReference>
<reference evidence="1 2" key="1">
    <citation type="submission" date="2018-12" db="EMBL/GenBank/DDBJ databases">
        <authorList>
            <person name="Feng G."/>
            <person name="Zhu H."/>
        </authorList>
    </citation>
    <scope>NUCLEOTIDE SEQUENCE [LARGE SCALE GENOMIC DNA]</scope>
    <source>
        <strain evidence="1 2">LMG 26000</strain>
    </source>
</reference>
<accession>A0A3R9MC72</accession>
<keyword evidence="2" id="KW-1185">Reference proteome</keyword>
<proteinExistence type="predicted"/>
<name>A0A3R9MC72_9BACT</name>
<dbReference type="InterPro" id="IPR015018">
    <property type="entry name" value="DUF1905"/>
</dbReference>